<dbReference type="Gene3D" id="3.20.20.480">
    <property type="entry name" value="Trimethylamine methyltransferase-like"/>
    <property type="match status" value="1"/>
</dbReference>
<dbReference type="KEGG" id="aacx:DEACI_1256"/>
<evidence type="ECO:0000256" key="3">
    <source>
        <dbReference type="ARBA" id="ARBA00022679"/>
    </source>
</evidence>
<protein>
    <submittedName>
        <fullName evidence="5">Trimethylamine methyltransferase MttB</fullName>
        <ecNumber evidence="4 5">2.1.1.250</ecNumber>
    </submittedName>
    <submittedName>
        <fullName evidence="4">Trimethylamine-corrinoid protein Co-methyltransferase</fullName>
    </submittedName>
</protein>
<dbReference type="Proteomes" id="UP000836597">
    <property type="component" value="Chromosome"/>
</dbReference>
<dbReference type="EC" id="2.1.1.250" evidence="4 5"/>
<accession>A0A8S0VWA1</accession>
<keyword evidence="2 4" id="KW-0489">Methyltransferase</keyword>
<evidence type="ECO:0000313" key="5">
    <source>
        <dbReference type="EMBL" id="CEJ09384.1"/>
    </source>
</evidence>
<evidence type="ECO:0000313" key="6">
    <source>
        <dbReference type="Proteomes" id="UP001071230"/>
    </source>
</evidence>
<organism evidence="4">
    <name type="scientific">Acididesulfobacillus acetoxydans</name>
    <dbReference type="NCBI Taxonomy" id="1561005"/>
    <lineage>
        <taxon>Bacteria</taxon>
        <taxon>Bacillati</taxon>
        <taxon>Bacillota</taxon>
        <taxon>Clostridia</taxon>
        <taxon>Eubacteriales</taxon>
        <taxon>Peptococcaceae</taxon>
        <taxon>Acididesulfobacillus</taxon>
    </lineage>
</organism>
<dbReference type="EMBL" id="LR746496">
    <property type="protein sequence ID" value="CAA7600603.1"/>
    <property type="molecule type" value="Genomic_DNA"/>
</dbReference>
<dbReference type="EMBL" id="CDGJ01000132">
    <property type="protein sequence ID" value="CEJ09384.1"/>
    <property type="molecule type" value="Genomic_DNA"/>
</dbReference>
<dbReference type="InterPro" id="IPR038601">
    <property type="entry name" value="MttB-like_sf"/>
</dbReference>
<dbReference type="GO" id="GO:0043834">
    <property type="term" value="F:trimethylamine methyltransferase activity"/>
    <property type="evidence" value="ECO:0007669"/>
    <property type="project" value="UniProtKB-EC"/>
</dbReference>
<reference evidence="4" key="2">
    <citation type="submission" date="2020-01" db="EMBL/GenBank/DDBJ databases">
        <authorList>
            <person name="Hornung B."/>
        </authorList>
    </citation>
    <scope>NUCLEOTIDE SEQUENCE</scope>
    <source>
        <strain evidence="4">PacBioINE</strain>
    </source>
</reference>
<dbReference type="InterPro" id="IPR010426">
    <property type="entry name" value="MTTB_MeTrfase"/>
</dbReference>
<dbReference type="GO" id="GO:0032259">
    <property type="term" value="P:methylation"/>
    <property type="evidence" value="ECO:0007669"/>
    <property type="project" value="UniProtKB-KW"/>
</dbReference>
<evidence type="ECO:0000256" key="1">
    <source>
        <dbReference type="ARBA" id="ARBA00007137"/>
    </source>
</evidence>
<dbReference type="Pfam" id="PF06253">
    <property type="entry name" value="MTTB"/>
    <property type="match status" value="1"/>
</dbReference>
<evidence type="ECO:0000256" key="2">
    <source>
        <dbReference type="ARBA" id="ARBA00022603"/>
    </source>
</evidence>
<reference evidence="5" key="1">
    <citation type="submission" date="2014-11" db="EMBL/GenBank/DDBJ databases">
        <authorList>
            <person name="Hornung B.V."/>
        </authorList>
    </citation>
    <scope>NUCLEOTIDE SEQUENCE</scope>
    <source>
        <strain evidence="5">INE</strain>
    </source>
</reference>
<comment type="similarity">
    <text evidence="1">Belongs to the trimethylamine methyltransferase family.</text>
</comment>
<dbReference type="AlphaFoldDB" id="A0A8S0VWA1"/>
<dbReference type="Proteomes" id="UP001071230">
    <property type="component" value="Unassembled WGS sequence"/>
</dbReference>
<dbReference type="GO" id="GO:0015948">
    <property type="term" value="P:methanogenesis"/>
    <property type="evidence" value="ECO:0007669"/>
    <property type="project" value="InterPro"/>
</dbReference>
<gene>
    <name evidence="4" type="ORF">DEACI_1256</name>
    <name evidence="5" type="ORF">DEACI_3868</name>
</gene>
<name>A0A8S0VWA1_9FIRM</name>
<keyword evidence="6" id="KW-1185">Reference proteome</keyword>
<sequence length="501" mass="55168">MMKSFETLTKDTGTNKIGERGLTMPRSNYVANSSLCFQLFTHQQCAEIHSAVLEVLERVGVNIHHQRALAIARKAGAYVDGQRVRFPAALVEKSIRSAPSRVVLSDRNKQRRIFLEGHNFYFGPGPTAMNTIDPFTGERRVPVLEDTCRASRVMDALPNIDFQMDFGTPSDVDRKTSDVYAFEALLNNSTKPIVHWSYNTRNLKAMVEMAVAVAGSLQELQNNPLCAFYCEPISPLTHEFDALDIAMAMAEYNLPVIYTPAPQGGVTAPATLAGNIVQSLAESLSGLVIHQQVREGAPFIMGGVITIMDMISTQITYASPEFNLMAAGLIRMAQFYEIPGFSTAGCSDSKSVDQQAGIDIATNCLMAALSGGNLIHDVGYMESGMSTSLQSLVIGDEVIGQVKRLIRGIEVNKETLALDAIEAVGPGGDFIGEEHTYNNFKKEWWMPTLFNRGRHDSWAAQGKPDLAELASKRLRILLEEHQPQALNEDTKNRIRQIRLAL</sequence>
<evidence type="ECO:0000313" key="4">
    <source>
        <dbReference type="EMBL" id="CAA7600603.1"/>
    </source>
</evidence>
<keyword evidence="3 4" id="KW-0808">Transferase</keyword>
<proteinExistence type="inferred from homology"/>